<dbReference type="EMBL" id="AP005865">
    <property type="protein sequence ID" value="BAD16516.1"/>
    <property type="molecule type" value="Genomic_DNA"/>
</dbReference>
<organism evidence="2 3">
    <name type="scientific">Oryza sativa subsp. japonica</name>
    <name type="common">Rice</name>
    <dbReference type="NCBI Taxonomy" id="39947"/>
    <lineage>
        <taxon>Eukaryota</taxon>
        <taxon>Viridiplantae</taxon>
        <taxon>Streptophyta</taxon>
        <taxon>Embryophyta</taxon>
        <taxon>Tracheophyta</taxon>
        <taxon>Spermatophyta</taxon>
        <taxon>Magnoliopsida</taxon>
        <taxon>Liliopsida</taxon>
        <taxon>Poales</taxon>
        <taxon>Poaceae</taxon>
        <taxon>BOP clade</taxon>
        <taxon>Oryzoideae</taxon>
        <taxon>Oryzeae</taxon>
        <taxon>Oryzinae</taxon>
        <taxon>Oryza</taxon>
        <taxon>Oryza sativa</taxon>
    </lineage>
</organism>
<reference evidence="3" key="1">
    <citation type="journal article" date="2005" name="Nature">
        <title>The map-based sequence of the rice genome.</title>
        <authorList>
            <consortium name="International rice genome sequencing project (IRGSP)"/>
            <person name="Matsumoto T."/>
            <person name="Wu J."/>
            <person name="Kanamori H."/>
            <person name="Katayose Y."/>
            <person name="Fujisawa M."/>
            <person name="Namiki N."/>
            <person name="Mizuno H."/>
            <person name="Yamamoto K."/>
            <person name="Antonio B.A."/>
            <person name="Baba T."/>
            <person name="Sakata K."/>
            <person name="Nagamura Y."/>
            <person name="Aoki H."/>
            <person name="Arikawa K."/>
            <person name="Arita K."/>
            <person name="Bito T."/>
            <person name="Chiden Y."/>
            <person name="Fujitsuka N."/>
            <person name="Fukunaka R."/>
            <person name="Hamada M."/>
            <person name="Harada C."/>
            <person name="Hayashi A."/>
            <person name="Hijishita S."/>
            <person name="Honda M."/>
            <person name="Hosokawa S."/>
            <person name="Ichikawa Y."/>
            <person name="Idonuma A."/>
            <person name="Iijima M."/>
            <person name="Ikeda M."/>
            <person name="Ikeno M."/>
            <person name="Ito K."/>
            <person name="Ito S."/>
            <person name="Ito T."/>
            <person name="Ito Y."/>
            <person name="Ito Y."/>
            <person name="Iwabuchi A."/>
            <person name="Kamiya K."/>
            <person name="Karasawa W."/>
            <person name="Kurita K."/>
            <person name="Katagiri S."/>
            <person name="Kikuta A."/>
            <person name="Kobayashi H."/>
            <person name="Kobayashi N."/>
            <person name="Machita K."/>
            <person name="Maehara T."/>
            <person name="Masukawa M."/>
            <person name="Mizubayashi T."/>
            <person name="Mukai Y."/>
            <person name="Nagasaki H."/>
            <person name="Nagata Y."/>
            <person name="Naito S."/>
            <person name="Nakashima M."/>
            <person name="Nakama Y."/>
            <person name="Nakamichi Y."/>
            <person name="Nakamura M."/>
            <person name="Meguro A."/>
            <person name="Negishi M."/>
            <person name="Ohta I."/>
            <person name="Ohta T."/>
            <person name="Okamoto M."/>
            <person name="Ono N."/>
            <person name="Saji S."/>
            <person name="Sakaguchi M."/>
            <person name="Sakai K."/>
            <person name="Shibata M."/>
            <person name="Shimokawa T."/>
            <person name="Song J."/>
            <person name="Takazaki Y."/>
            <person name="Terasawa K."/>
            <person name="Tsugane M."/>
            <person name="Tsuji K."/>
            <person name="Ueda S."/>
            <person name="Waki K."/>
            <person name="Yamagata H."/>
            <person name="Yamamoto M."/>
            <person name="Yamamoto S."/>
            <person name="Yamane H."/>
            <person name="Yoshiki S."/>
            <person name="Yoshihara R."/>
            <person name="Yukawa K."/>
            <person name="Zhong H."/>
            <person name="Yano M."/>
            <person name="Yuan Q."/>
            <person name="Ouyang S."/>
            <person name="Liu J."/>
            <person name="Jones K.M."/>
            <person name="Gansberger K."/>
            <person name="Moffat K."/>
            <person name="Hill J."/>
            <person name="Bera J."/>
            <person name="Fadrosh D."/>
            <person name="Jin S."/>
            <person name="Johri S."/>
            <person name="Kim M."/>
            <person name="Overton L."/>
            <person name="Reardon M."/>
            <person name="Tsitrin T."/>
            <person name="Vuong H."/>
            <person name="Weaver B."/>
            <person name="Ciecko A."/>
            <person name="Tallon L."/>
            <person name="Jackson J."/>
            <person name="Pai G."/>
            <person name="Aken S.V."/>
            <person name="Utterback T."/>
            <person name="Reidmuller S."/>
            <person name="Feldblyum T."/>
            <person name="Hsiao J."/>
            <person name="Zismann V."/>
            <person name="Iobst S."/>
            <person name="de Vazeille A.R."/>
            <person name="Buell C.R."/>
            <person name="Ying K."/>
            <person name="Li Y."/>
            <person name="Lu T."/>
            <person name="Huang Y."/>
            <person name="Zhao Q."/>
            <person name="Feng Q."/>
            <person name="Zhang L."/>
            <person name="Zhu J."/>
            <person name="Weng Q."/>
            <person name="Mu J."/>
            <person name="Lu Y."/>
            <person name="Fan D."/>
            <person name="Liu Y."/>
            <person name="Guan J."/>
            <person name="Zhang Y."/>
            <person name="Yu S."/>
            <person name="Liu X."/>
            <person name="Zhang Y."/>
            <person name="Hong G."/>
            <person name="Han B."/>
            <person name="Choisne N."/>
            <person name="Demange N."/>
            <person name="Orjeda G."/>
            <person name="Samain S."/>
            <person name="Cattolico L."/>
            <person name="Pelletier E."/>
            <person name="Couloux A."/>
            <person name="Segurens B."/>
            <person name="Wincker P."/>
            <person name="D'Hont A."/>
            <person name="Scarpelli C."/>
            <person name="Weissenbach J."/>
            <person name="Salanoubat M."/>
            <person name="Quetier F."/>
            <person name="Yu Y."/>
            <person name="Kim H.R."/>
            <person name="Rambo T."/>
            <person name="Currie J."/>
            <person name="Collura K."/>
            <person name="Luo M."/>
            <person name="Yang T."/>
            <person name="Ammiraju J.S.S."/>
            <person name="Engler F."/>
            <person name="Soderlund C."/>
            <person name="Wing R.A."/>
            <person name="Palmer L.E."/>
            <person name="de la Bastide M."/>
            <person name="Spiegel L."/>
            <person name="Nascimento L."/>
            <person name="Zutavern T."/>
            <person name="O'Shaughnessy A."/>
            <person name="Dike S."/>
            <person name="Dedhia N."/>
            <person name="Preston R."/>
            <person name="Balija V."/>
            <person name="McCombie W.R."/>
            <person name="Chow T."/>
            <person name="Chen H."/>
            <person name="Chung M."/>
            <person name="Chen C."/>
            <person name="Shaw J."/>
            <person name="Wu H."/>
            <person name="Hsiao K."/>
            <person name="Chao Y."/>
            <person name="Chu M."/>
            <person name="Cheng C."/>
            <person name="Hour A."/>
            <person name="Lee P."/>
            <person name="Lin S."/>
            <person name="Lin Y."/>
            <person name="Liou J."/>
            <person name="Liu S."/>
            <person name="Hsing Y."/>
            <person name="Raghuvanshi S."/>
            <person name="Mohanty A."/>
            <person name="Bharti A.K."/>
            <person name="Gaur A."/>
            <person name="Gupta V."/>
            <person name="Kumar D."/>
            <person name="Ravi V."/>
            <person name="Vij S."/>
            <person name="Kapur A."/>
            <person name="Khurana P."/>
            <person name="Khurana P."/>
            <person name="Khurana J.P."/>
            <person name="Tyagi A.K."/>
            <person name="Gaikwad K."/>
            <person name="Singh A."/>
            <person name="Dalal V."/>
            <person name="Srivastava S."/>
            <person name="Dixit A."/>
            <person name="Pal A.K."/>
            <person name="Ghazi I.A."/>
            <person name="Yadav M."/>
            <person name="Pandit A."/>
            <person name="Bhargava A."/>
            <person name="Sureshbabu K."/>
            <person name="Batra K."/>
            <person name="Sharma T.R."/>
            <person name="Mohapatra T."/>
            <person name="Singh N.K."/>
            <person name="Messing J."/>
            <person name="Nelson A.B."/>
            <person name="Fuks G."/>
            <person name="Kavchok S."/>
            <person name="Keizer G."/>
            <person name="Linton E."/>
            <person name="Llaca V."/>
            <person name="Song R."/>
            <person name="Tanyolac B."/>
            <person name="Young S."/>
            <person name="Ho-Il K."/>
            <person name="Hahn J.H."/>
            <person name="Sangsakoo G."/>
            <person name="Vanavichit A."/>
            <person name="de Mattos Luiz.A.T."/>
            <person name="Zimmer P.D."/>
            <person name="Malone G."/>
            <person name="Dellagostin O."/>
            <person name="de Oliveira A.C."/>
            <person name="Bevan M."/>
            <person name="Bancroft I."/>
            <person name="Minx P."/>
            <person name="Cordum H."/>
            <person name="Wilson R."/>
            <person name="Cheng Z."/>
            <person name="Jin W."/>
            <person name="Jiang J."/>
            <person name="Leong S.A."/>
            <person name="Iwama H."/>
            <person name="Gojobori T."/>
            <person name="Itoh T."/>
            <person name="Niimura Y."/>
            <person name="Fujii Y."/>
            <person name="Habara T."/>
            <person name="Sakai H."/>
            <person name="Sato Y."/>
            <person name="Wilson G."/>
            <person name="Kumar K."/>
            <person name="McCouch S."/>
            <person name="Juretic N."/>
            <person name="Hoen D."/>
            <person name="Wright S."/>
            <person name="Bruskiewich R."/>
            <person name="Bureau T."/>
            <person name="Miyao A."/>
            <person name="Hirochika H."/>
            <person name="Nishikawa T."/>
            <person name="Kadowaki K."/>
            <person name="Sugiura M."/>
            <person name="Burr B."/>
            <person name="Sasaki T."/>
        </authorList>
    </citation>
    <scope>NUCLEOTIDE SEQUENCE [LARGE SCALE GENOMIC DNA]</scope>
    <source>
        <strain evidence="3">cv. Nipponbare</strain>
    </source>
</reference>
<dbReference type="AlphaFoldDB" id="Q6YUK9"/>
<feature type="compositionally biased region" description="Pro residues" evidence="1">
    <location>
        <begin position="1"/>
        <end position="13"/>
    </location>
</feature>
<protein>
    <submittedName>
        <fullName evidence="2">Uncharacterized protein</fullName>
    </submittedName>
</protein>
<evidence type="ECO:0000313" key="3">
    <source>
        <dbReference type="Proteomes" id="UP000000763"/>
    </source>
</evidence>
<accession>Q6YUK9</accession>
<name>Q6YUK9_ORYSJ</name>
<feature type="region of interest" description="Disordered" evidence="1">
    <location>
        <begin position="1"/>
        <end position="26"/>
    </location>
</feature>
<gene>
    <name evidence="2" type="primary">OSJNBb0037J12.19</name>
</gene>
<dbReference type="Proteomes" id="UP000000763">
    <property type="component" value="Chromosome 2"/>
</dbReference>
<reference evidence="3" key="2">
    <citation type="journal article" date="2008" name="Nucleic Acids Res.">
        <title>The rice annotation project database (RAP-DB): 2008 update.</title>
        <authorList>
            <consortium name="The rice annotation project (RAP)"/>
        </authorList>
    </citation>
    <scope>GENOME REANNOTATION</scope>
    <source>
        <strain evidence="3">cv. Nipponbare</strain>
    </source>
</reference>
<evidence type="ECO:0000313" key="2">
    <source>
        <dbReference type="EMBL" id="BAD16516.1"/>
    </source>
</evidence>
<proteinExistence type="predicted"/>
<sequence>MPLPSPASPPQGPARPSLRVRRSSSVLRPRSFPAGRCRLSSPSAALPRHLLAASALGENRPFLLSFPPPFARRCALCLGRAGSKPSPCSGRATLWPPDRLGRFRPSVRMDRRWTASVVLVHGGPTSLCRRRVGPACQRRLPFYDVSDDLIL</sequence>
<evidence type="ECO:0000256" key="1">
    <source>
        <dbReference type="SAM" id="MobiDB-lite"/>
    </source>
</evidence>